<name>A0ABS3SYG9_9FLAO</name>
<sequence>MNFKVFCVTVLMVLFYTSSVNSQVYSELTDKPQDTLEYKNLLPIFGKKVKELGFDLPYSAGISVNYLWQKSDIVISNVAVGFNSGDLINVDDIIRFNSTTAESNGVNIRPDVWLFPFLNVYGIFAQAQSRTNVDVSIVIPRINEAEELFNIQTNPLFNTTTVGFGLTPTAGFFGGWIAFDMNFTWTDVDAQENPVFAFVFDPRIGKTFQLRKPNRNISFWVGGFRLKVKRDTRGSLGLDEVLPFEEWNSKVAAGQTKVGDAQQELDQWWENLSPIQQQNPVNIVKRETNQAKLNVASRFLNGAESALDTAESSTIDYSLDKRQLSMWNFVVGSQFQINKSWMLRAEYGFSEGRNTFFTGLQYRFGL</sequence>
<protein>
    <submittedName>
        <fullName evidence="2">Uncharacterized protein</fullName>
    </submittedName>
</protein>
<dbReference type="EMBL" id="JAGEVF010000001">
    <property type="protein sequence ID" value="MBO3115512.1"/>
    <property type="molecule type" value="Genomic_DNA"/>
</dbReference>
<proteinExistence type="predicted"/>
<reference evidence="2 3" key="1">
    <citation type="submission" date="2021-03" db="EMBL/GenBank/DDBJ databases">
        <title>Winogradskyella sp. nov., isolated from costal sediment.</title>
        <authorList>
            <person name="Gao C."/>
        </authorList>
    </citation>
    <scope>NUCLEOTIDE SEQUENCE [LARGE SCALE GENOMIC DNA]</scope>
    <source>
        <strain evidence="2 3">DF17</strain>
    </source>
</reference>
<gene>
    <name evidence="2" type="ORF">J4050_02065</name>
</gene>
<keyword evidence="1" id="KW-0732">Signal</keyword>
<accession>A0ABS3SYG9</accession>
<feature type="chain" id="PRO_5046581511" evidence="1">
    <location>
        <begin position="23"/>
        <end position="366"/>
    </location>
</feature>
<keyword evidence="3" id="KW-1185">Reference proteome</keyword>
<comment type="caution">
    <text evidence="2">The sequence shown here is derived from an EMBL/GenBank/DDBJ whole genome shotgun (WGS) entry which is preliminary data.</text>
</comment>
<evidence type="ECO:0000313" key="3">
    <source>
        <dbReference type="Proteomes" id="UP000676776"/>
    </source>
</evidence>
<feature type="signal peptide" evidence="1">
    <location>
        <begin position="1"/>
        <end position="22"/>
    </location>
</feature>
<evidence type="ECO:0000313" key="2">
    <source>
        <dbReference type="EMBL" id="MBO3115512.1"/>
    </source>
</evidence>
<dbReference type="RefSeq" id="WP_208152272.1">
    <property type="nucleotide sequence ID" value="NZ_JAGEVF010000001.1"/>
</dbReference>
<evidence type="ECO:0000256" key="1">
    <source>
        <dbReference type="SAM" id="SignalP"/>
    </source>
</evidence>
<dbReference type="Proteomes" id="UP000676776">
    <property type="component" value="Unassembled WGS sequence"/>
</dbReference>
<organism evidence="2 3">
    <name type="scientific">Winogradskyella pelagia</name>
    <dbReference type="NCBI Taxonomy" id="2819984"/>
    <lineage>
        <taxon>Bacteria</taxon>
        <taxon>Pseudomonadati</taxon>
        <taxon>Bacteroidota</taxon>
        <taxon>Flavobacteriia</taxon>
        <taxon>Flavobacteriales</taxon>
        <taxon>Flavobacteriaceae</taxon>
        <taxon>Winogradskyella</taxon>
    </lineage>
</organism>